<dbReference type="Pfam" id="PF02578">
    <property type="entry name" value="Cu-oxidase_4"/>
    <property type="match status" value="1"/>
</dbReference>
<dbReference type="CDD" id="cd16833">
    <property type="entry name" value="YfiH"/>
    <property type="match status" value="1"/>
</dbReference>
<evidence type="ECO:0000256" key="10">
    <source>
        <dbReference type="ARBA" id="ARBA00048968"/>
    </source>
</evidence>
<evidence type="ECO:0000256" key="4">
    <source>
        <dbReference type="ARBA" id="ARBA00022679"/>
    </source>
</evidence>
<dbReference type="eggNOG" id="COG1496">
    <property type="taxonomic scope" value="Bacteria"/>
</dbReference>
<dbReference type="EMBL" id="CAIZ01000098">
    <property type="protein sequence ID" value="CCH69716.1"/>
    <property type="molecule type" value="Genomic_DNA"/>
</dbReference>
<dbReference type="HOGENOM" id="CLU_065784_3_1_11"/>
<evidence type="ECO:0000256" key="8">
    <source>
        <dbReference type="ARBA" id="ARBA00023008"/>
    </source>
</evidence>
<dbReference type="InterPro" id="IPR011324">
    <property type="entry name" value="Cytotoxic_necrot_fac-like_cat"/>
</dbReference>
<keyword evidence="6" id="KW-0378">Hydrolase</keyword>
<dbReference type="RefSeq" id="WP_010849608.1">
    <property type="nucleotide sequence ID" value="NZ_HF570956.1"/>
</dbReference>
<reference evidence="12 13" key="1">
    <citation type="journal article" date="2013" name="ISME J.">
        <title>A metabolic model for members of the genus Tetrasphaera involved in enhanced biological phosphorus removal.</title>
        <authorList>
            <person name="Kristiansen R."/>
            <person name="Nguyen H.T.T."/>
            <person name="Saunders A.M."/>
            <person name="Nielsen J.L."/>
            <person name="Wimmer R."/>
            <person name="Le V.Q."/>
            <person name="McIlroy S.J."/>
            <person name="Petrovski S."/>
            <person name="Seviour R.J."/>
            <person name="Calteau A."/>
            <person name="Nielsen K.L."/>
            <person name="Nielsen P.H."/>
        </authorList>
    </citation>
    <scope>NUCLEOTIDE SEQUENCE [LARGE SCALE GENOMIC DNA]</scope>
    <source>
        <strain evidence="12 13">Lp2</strain>
    </source>
</reference>
<evidence type="ECO:0008006" key="14">
    <source>
        <dbReference type="Google" id="ProtNLM"/>
    </source>
</evidence>
<dbReference type="AlphaFoldDB" id="N0E1U5"/>
<evidence type="ECO:0000256" key="7">
    <source>
        <dbReference type="ARBA" id="ARBA00022833"/>
    </source>
</evidence>
<comment type="catalytic activity">
    <reaction evidence="10">
        <text>adenosine + phosphate = alpha-D-ribose 1-phosphate + adenine</text>
        <dbReference type="Rhea" id="RHEA:27642"/>
        <dbReference type="ChEBI" id="CHEBI:16335"/>
        <dbReference type="ChEBI" id="CHEBI:16708"/>
        <dbReference type="ChEBI" id="CHEBI:43474"/>
        <dbReference type="ChEBI" id="CHEBI:57720"/>
        <dbReference type="EC" id="2.4.2.1"/>
    </reaction>
    <physiologicalReaction direction="left-to-right" evidence="10">
        <dbReference type="Rhea" id="RHEA:27643"/>
    </physiologicalReaction>
</comment>
<evidence type="ECO:0000256" key="11">
    <source>
        <dbReference type="ARBA" id="ARBA00049893"/>
    </source>
</evidence>
<evidence type="ECO:0000313" key="13">
    <source>
        <dbReference type="Proteomes" id="UP000013167"/>
    </source>
</evidence>
<dbReference type="GO" id="GO:0016787">
    <property type="term" value="F:hydrolase activity"/>
    <property type="evidence" value="ECO:0007669"/>
    <property type="project" value="UniProtKB-KW"/>
</dbReference>
<evidence type="ECO:0000256" key="6">
    <source>
        <dbReference type="ARBA" id="ARBA00022801"/>
    </source>
</evidence>
<sequence>MFHWRDDSEGLTRAFTSRSGGVSAAPYDSLNLGSRVGDDPADVTENRNRVASALGVPAVAFMNQCHGADVAVIEAVPDCTPDADALVTLTPGLALAALVADCTPVLLWDVAGPAVAAVHAGRPGMMKGVVGQVVSTMRDLGAQSISAVVGPSVCSRCYEVPLELREEAASVTPESRAVSWTGTPAIDVAGGVVAQLHDLHVDISWVAGCAREDLRLFSHRRDGVTGRFGGFIVRKAP</sequence>
<dbReference type="STRING" id="1193181.BN10_300057"/>
<evidence type="ECO:0000313" key="12">
    <source>
        <dbReference type="EMBL" id="CCH69716.1"/>
    </source>
</evidence>
<evidence type="ECO:0000256" key="5">
    <source>
        <dbReference type="ARBA" id="ARBA00022723"/>
    </source>
</evidence>
<dbReference type="InterPro" id="IPR003730">
    <property type="entry name" value="Cu_polyphenol_OxRdtase"/>
</dbReference>
<dbReference type="PANTHER" id="PTHR30616:SF2">
    <property type="entry name" value="PURINE NUCLEOSIDE PHOSPHORYLASE LACC1"/>
    <property type="match status" value="1"/>
</dbReference>
<dbReference type="InterPro" id="IPR038371">
    <property type="entry name" value="Cu_polyphenol_OxRdtase_sf"/>
</dbReference>
<name>N0E1U5_9MICO</name>
<evidence type="ECO:0000256" key="2">
    <source>
        <dbReference type="ARBA" id="ARBA00003215"/>
    </source>
</evidence>
<dbReference type="Gene3D" id="3.60.140.10">
    <property type="entry name" value="CNF1/YfiH-like putative cysteine hydrolases"/>
    <property type="match status" value="1"/>
</dbReference>
<keyword evidence="5" id="KW-0479">Metal-binding</keyword>
<keyword evidence="8" id="KW-0186">Copper</keyword>
<gene>
    <name evidence="12" type="ORF">BN10_300057</name>
</gene>
<comment type="similarity">
    <text evidence="3">Belongs to the purine nucleoside phosphorylase YfiH/LACC1 family.</text>
</comment>
<dbReference type="SUPFAM" id="SSF64438">
    <property type="entry name" value="CNF1/YfiH-like putative cysteine hydrolases"/>
    <property type="match status" value="1"/>
</dbReference>
<keyword evidence="4" id="KW-0808">Transferase</keyword>
<comment type="caution">
    <text evidence="12">The sequence shown here is derived from an EMBL/GenBank/DDBJ whole genome shotgun (WGS) entry which is preliminary data.</text>
</comment>
<organism evidence="12 13">
    <name type="scientific">Phycicoccus elongatus Lp2</name>
    <dbReference type="NCBI Taxonomy" id="1193181"/>
    <lineage>
        <taxon>Bacteria</taxon>
        <taxon>Bacillati</taxon>
        <taxon>Actinomycetota</taxon>
        <taxon>Actinomycetes</taxon>
        <taxon>Micrococcales</taxon>
        <taxon>Intrasporangiaceae</taxon>
        <taxon>Phycicoccus</taxon>
    </lineage>
</organism>
<comment type="catalytic activity">
    <reaction evidence="1">
        <text>inosine + phosphate = alpha-D-ribose 1-phosphate + hypoxanthine</text>
        <dbReference type="Rhea" id="RHEA:27646"/>
        <dbReference type="ChEBI" id="CHEBI:17368"/>
        <dbReference type="ChEBI" id="CHEBI:17596"/>
        <dbReference type="ChEBI" id="CHEBI:43474"/>
        <dbReference type="ChEBI" id="CHEBI:57720"/>
        <dbReference type="EC" id="2.4.2.1"/>
    </reaction>
    <physiologicalReaction direction="left-to-right" evidence="1">
        <dbReference type="Rhea" id="RHEA:27647"/>
    </physiologicalReaction>
</comment>
<proteinExistence type="inferred from homology"/>
<keyword evidence="13" id="KW-1185">Reference proteome</keyword>
<accession>N0E1U5</accession>
<dbReference type="GO" id="GO:0005507">
    <property type="term" value="F:copper ion binding"/>
    <property type="evidence" value="ECO:0007669"/>
    <property type="project" value="TreeGrafter"/>
</dbReference>
<comment type="catalytic activity">
    <reaction evidence="11">
        <text>S-methyl-5'-thioadenosine + phosphate = 5-(methylsulfanyl)-alpha-D-ribose 1-phosphate + adenine</text>
        <dbReference type="Rhea" id="RHEA:11852"/>
        <dbReference type="ChEBI" id="CHEBI:16708"/>
        <dbReference type="ChEBI" id="CHEBI:17509"/>
        <dbReference type="ChEBI" id="CHEBI:43474"/>
        <dbReference type="ChEBI" id="CHEBI:58533"/>
        <dbReference type="EC" id="2.4.2.28"/>
    </reaction>
    <physiologicalReaction direction="left-to-right" evidence="11">
        <dbReference type="Rhea" id="RHEA:11853"/>
    </physiologicalReaction>
</comment>
<evidence type="ECO:0000256" key="3">
    <source>
        <dbReference type="ARBA" id="ARBA00007353"/>
    </source>
</evidence>
<comment type="catalytic activity">
    <reaction evidence="9">
        <text>adenosine + H2O + H(+) = inosine + NH4(+)</text>
        <dbReference type="Rhea" id="RHEA:24408"/>
        <dbReference type="ChEBI" id="CHEBI:15377"/>
        <dbReference type="ChEBI" id="CHEBI:15378"/>
        <dbReference type="ChEBI" id="CHEBI:16335"/>
        <dbReference type="ChEBI" id="CHEBI:17596"/>
        <dbReference type="ChEBI" id="CHEBI:28938"/>
        <dbReference type="EC" id="3.5.4.4"/>
    </reaction>
    <physiologicalReaction direction="left-to-right" evidence="9">
        <dbReference type="Rhea" id="RHEA:24409"/>
    </physiologicalReaction>
</comment>
<keyword evidence="7" id="KW-0862">Zinc</keyword>
<evidence type="ECO:0000256" key="9">
    <source>
        <dbReference type="ARBA" id="ARBA00047989"/>
    </source>
</evidence>
<dbReference type="Proteomes" id="UP000013167">
    <property type="component" value="Unassembled WGS sequence"/>
</dbReference>
<dbReference type="PANTHER" id="PTHR30616">
    <property type="entry name" value="UNCHARACTERIZED PROTEIN YFIH"/>
    <property type="match status" value="1"/>
</dbReference>
<protein>
    <recommendedName>
        <fullName evidence="14">Purine nucleoside phosphorylase</fullName>
    </recommendedName>
</protein>
<evidence type="ECO:0000256" key="1">
    <source>
        <dbReference type="ARBA" id="ARBA00000553"/>
    </source>
</evidence>
<dbReference type="GO" id="GO:0017061">
    <property type="term" value="F:S-methyl-5-thioadenosine phosphorylase activity"/>
    <property type="evidence" value="ECO:0007669"/>
    <property type="project" value="UniProtKB-EC"/>
</dbReference>
<comment type="function">
    <text evidence="2">Purine nucleoside enzyme that catalyzes the phosphorolysis of adenosine and inosine nucleosides, yielding D-ribose 1-phosphate and the respective free bases, adenine and hypoxanthine. Also catalyzes the phosphorolysis of S-methyl-5'-thioadenosine into adenine and S-methyl-5-thio-alpha-D-ribose 1-phosphate. Also has adenosine deaminase activity.</text>
</comment>